<dbReference type="EMBL" id="JBHSKF010000002">
    <property type="protein sequence ID" value="MFC5286464.1"/>
    <property type="molecule type" value="Genomic_DNA"/>
</dbReference>
<keyword evidence="2" id="KW-0560">Oxidoreductase</keyword>
<reference evidence="3" key="1">
    <citation type="journal article" date="2019" name="Int. J. Syst. Evol. Microbiol.">
        <title>The Global Catalogue of Microorganisms (GCM) 10K type strain sequencing project: providing services to taxonomists for standard genome sequencing and annotation.</title>
        <authorList>
            <consortium name="The Broad Institute Genomics Platform"/>
            <consortium name="The Broad Institute Genome Sequencing Center for Infectious Disease"/>
            <person name="Wu L."/>
            <person name="Ma J."/>
        </authorList>
    </citation>
    <scope>NUCLEOTIDE SEQUENCE [LARGE SCALE GENOMIC DNA]</scope>
    <source>
        <strain evidence="3">CCUG 59778</strain>
    </source>
</reference>
<dbReference type="PANTHER" id="PTHR47129">
    <property type="entry name" value="QUINONE OXIDOREDUCTASE 2"/>
    <property type="match status" value="1"/>
</dbReference>
<evidence type="ECO:0000313" key="2">
    <source>
        <dbReference type="EMBL" id="MFC5286464.1"/>
    </source>
</evidence>
<dbReference type="Pfam" id="PF13460">
    <property type="entry name" value="NAD_binding_10"/>
    <property type="match status" value="1"/>
</dbReference>
<dbReference type="Gene3D" id="3.40.50.720">
    <property type="entry name" value="NAD(P)-binding Rossmann-like Domain"/>
    <property type="match status" value="1"/>
</dbReference>
<evidence type="ECO:0000259" key="1">
    <source>
        <dbReference type="Pfam" id="PF13460"/>
    </source>
</evidence>
<accession>A0ABW0EGI4</accession>
<dbReference type="Proteomes" id="UP001596157">
    <property type="component" value="Unassembled WGS sequence"/>
</dbReference>
<feature type="domain" description="NAD(P)-binding" evidence="1">
    <location>
        <begin position="7"/>
        <end position="183"/>
    </location>
</feature>
<dbReference type="CDD" id="cd05269">
    <property type="entry name" value="TMR_SDR_a"/>
    <property type="match status" value="1"/>
</dbReference>
<gene>
    <name evidence="2" type="ORF">ACFPM7_05320</name>
</gene>
<name>A0ABW0EGI4_9PSEU</name>
<dbReference type="Gene3D" id="3.90.25.10">
    <property type="entry name" value="UDP-galactose 4-epimerase, domain 1"/>
    <property type="match status" value="1"/>
</dbReference>
<dbReference type="RefSeq" id="WP_378244417.1">
    <property type="nucleotide sequence ID" value="NZ_JBHSKF010000002.1"/>
</dbReference>
<dbReference type="EC" id="1.6.5.2" evidence="2"/>
<proteinExistence type="predicted"/>
<sequence>MTILVTGTSGQLGRLVVEALLDRGVAADRIVATARDTSAVADLAARGVVTRAADYEDPASLDAAFAGVDTALLVSSNAVGQRVAQHRNVIEAAARAGVSLVAYTSLLGADTSDLILAAEHTATEDLLRASGVPHVLLRNGWYVENHTAQLPAAVIHGSAGDGRISGATRADYAEAAAVVLTSPDQAGKVYELGGDTAYTLADLAAEAGAQSGAPVAYRDLSPADHVAALTAAGLPAPFAEVLADSDRGVREGRLRTDSRDLSTLIGRPTTPLSDAVKSALA</sequence>
<dbReference type="SUPFAM" id="SSF51735">
    <property type="entry name" value="NAD(P)-binding Rossmann-fold domains"/>
    <property type="match status" value="1"/>
</dbReference>
<organism evidence="2 3">
    <name type="scientific">Actinokineospora guangxiensis</name>
    <dbReference type="NCBI Taxonomy" id="1490288"/>
    <lineage>
        <taxon>Bacteria</taxon>
        <taxon>Bacillati</taxon>
        <taxon>Actinomycetota</taxon>
        <taxon>Actinomycetes</taxon>
        <taxon>Pseudonocardiales</taxon>
        <taxon>Pseudonocardiaceae</taxon>
        <taxon>Actinokineospora</taxon>
    </lineage>
</organism>
<dbReference type="GO" id="GO:0003955">
    <property type="term" value="F:NAD(P)H dehydrogenase (quinone) activity"/>
    <property type="evidence" value="ECO:0007669"/>
    <property type="project" value="UniProtKB-EC"/>
</dbReference>
<dbReference type="InterPro" id="IPR036291">
    <property type="entry name" value="NAD(P)-bd_dom_sf"/>
</dbReference>
<keyword evidence="3" id="KW-1185">Reference proteome</keyword>
<dbReference type="PANTHER" id="PTHR47129:SF1">
    <property type="entry name" value="NMRA-LIKE DOMAIN-CONTAINING PROTEIN"/>
    <property type="match status" value="1"/>
</dbReference>
<protein>
    <submittedName>
        <fullName evidence="2">SDR family oxidoreductase</fullName>
        <ecNumber evidence="2">1.6.5.2</ecNumber>
    </submittedName>
</protein>
<dbReference type="InterPro" id="IPR052718">
    <property type="entry name" value="NmrA-type_oxidoreductase"/>
</dbReference>
<evidence type="ECO:0000313" key="3">
    <source>
        <dbReference type="Proteomes" id="UP001596157"/>
    </source>
</evidence>
<dbReference type="InterPro" id="IPR016040">
    <property type="entry name" value="NAD(P)-bd_dom"/>
</dbReference>
<comment type="caution">
    <text evidence="2">The sequence shown here is derived from an EMBL/GenBank/DDBJ whole genome shotgun (WGS) entry which is preliminary data.</text>
</comment>